<evidence type="ECO:0000259" key="3">
    <source>
        <dbReference type="PROSITE" id="PS51371"/>
    </source>
</evidence>
<comment type="caution">
    <text evidence="4">The sequence shown here is derived from an EMBL/GenBank/DDBJ whole genome shotgun (WGS) entry which is preliminary data.</text>
</comment>
<keyword evidence="5" id="KW-1185">Reference proteome</keyword>
<dbReference type="Pfam" id="PF00571">
    <property type="entry name" value="CBS"/>
    <property type="match status" value="2"/>
</dbReference>
<evidence type="ECO:0000256" key="1">
    <source>
        <dbReference type="ARBA" id="ARBA00022737"/>
    </source>
</evidence>
<organism evidence="4 5">
    <name type="scientific">Nocardiopsis aegyptia</name>
    <dbReference type="NCBI Taxonomy" id="220378"/>
    <lineage>
        <taxon>Bacteria</taxon>
        <taxon>Bacillati</taxon>
        <taxon>Actinomycetota</taxon>
        <taxon>Actinomycetes</taxon>
        <taxon>Streptosporangiales</taxon>
        <taxon>Nocardiopsidaceae</taxon>
        <taxon>Nocardiopsis</taxon>
    </lineage>
</organism>
<dbReference type="PANTHER" id="PTHR48108">
    <property type="entry name" value="CBS DOMAIN-CONTAINING PROTEIN CBSX2, CHLOROPLASTIC"/>
    <property type="match status" value="1"/>
</dbReference>
<keyword evidence="1" id="KW-0677">Repeat</keyword>
<evidence type="ECO:0000256" key="2">
    <source>
        <dbReference type="PROSITE-ProRule" id="PRU00703"/>
    </source>
</evidence>
<dbReference type="SMART" id="SM00116">
    <property type="entry name" value="CBS"/>
    <property type="match status" value="2"/>
</dbReference>
<dbReference type="EMBL" id="JACCFS010000001">
    <property type="protein sequence ID" value="NYJ34072.1"/>
    <property type="molecule type" value="Genomic_DNA"/>
</dbReference>
<feature type="domain" description="CBS" evidence="3">
    <location>
        <begin position="9"/>
        <end position="65"/>
    </location>
</feature>
<dbReference type="InterPro" id="IPR051462">
    <property type="entry name" value="CBS_domain-containing"/>
</dbReference>
<dbReference type="RefSeq" id="WP_179822538.1">
    <property type="nucleotide sequence ID" value="NZ_JACCFS010000001.1"/>
</dbReference>
<evidence type="ECO:0000313" key="5">
    <source>
        <dbReference type="Proteomes" id="UP000572051"/>
    </source>
</evidence>
<sequence length="139" mass="14372">MIRNISDVMTSPPITVDPGASLREAAEVMRGSDVGDVIVAEGDTLVGVLTDRDIVLRCVAEGTDPDTATARSVCSSNVATVPAQSSLRDAVDVMRTDALRRLPVVEGERVVGVVTMGDLAMAVDSDSALADVSAAPPNH</sequence>
<dbReference type="Proteomes" id="UP000572051">
    <property type="component" value="Unassembled WGS sequence"/>
</dbReference>
<dbReference type="InterPro" id="IPR046342">
    <property type="entry name" value="CBS_dom_sf"/>
</dbReference>
<dbReference type="SUPFAM" id="SSF54631">
    <property type="entry name" value="CBS-domain pair"/>
    <property type="match status" value="1"/>
</dbReference>
<protein>
    <submittedName>
        <fullName evidence="4">CBS domain-containing protein</fullName>
    </submittedName>
</protein>
<keyword evidence="2" id="KW-0129">CBS domain</keyword>
<feature type="domain" description="CBS" evidence="3">
    <location>
        <begin position="74"/>
        <end position="132"/>
    </location>
</feature>
<dbReference type="InterPro" id="IPR000644">
    <property type="entry name" value="CBS_dom"/>
</dbReference>
<proteinExistence type="predicted"/>
<evidence type="ECO:0000313" key="4">
    <source>
        <dbReference type="EMBL" id="NYJ34072.1"/>
    </source>
</evidence>
<name>A0A7Z0EL35_9ACTN</name>
<dbReference type="PANTHER" id="PTHR48108:SF34">
    <property type="entry name" value="CBS DOMAIN-CONTAINING PROTEIN YHCV"/>
    <property type="match status" value="1"/>
</dbReference>
<dbReference type="Gene3D" id="3.10.580.10">
    <property type="entry name" value="CBS-domain"/>
    <property type="match status" value="1"/>
</dbReference>
<accession>A0A7Z0EL35</accession>
<gene>
    <name evidence="4" type="ORF">HNR10_001953</name>
</gene>
<dbReference type="AlphaFoldDB" id="A0A7Z0EL35"/>
<dbReference type="PROSITE" id="PS51371">
    <property type="entry name" value="CBS"/>
    <property type="match status" value="2"/>
</dbReference>
<reference evidence="4 5" key="1">
    <citation type="submission" date="2020-07" db="EMBL/GenBank/DDBJ databases">
        <title>Sequencing the genomes of 1000 actinobacteria strains.</title>
        <authorList>
            <person name="Klenk H.-P."/>
        </authorList>
    </citation>
    <scope>NUCLEOTIDE SEQUENCE [LARGE SCALE GENOMIC DNA]</scope>
    <source>
        <strain evidence="4 5">DSM 44442</strain>
    </source>
</reference>